<organism evidence="1 2">
    <name type="scientific">Thalassococcus halodurans</name>
    <dbReference type="NCBI Taxonomy" id="373675"/>
    <lineage>
        <taxon>Bacteria</taxon>
        <taxon>Pseudomonadati</taxon>
        <taxon>Pseudomonadota</taxon>
        <taxon>Alphaproteobacteria</taxon>
        <taxon>Rhodobacterales</taxon>
        <taxon>Roseobacteraceae</taxon>
        <taxon>Thalassococcus</taxon>
    </lineage>
</organism>
<name>A0A1H5XD37_9RHOB</name>
<dbReference type="SUPFAM" id="SSF55729">
    <property type="entry name" value="Acyl-CoA N-acyltransferases (Nat)"/>
    <property type="match status" value="1"/>
</dbReference>
<dbReference type="Proteomes" id="UP000236752">
    <property type="component" value="Unassembled WGS sequence"/>
</dbReference>
<protein>
    <recommendedName>
        <fullName evidence="3">Acetyltransferase (GNAT) domain-containing protein</fullName>
    </recommendedName>
</protein>
<gene>
    <name evidence="1" type="ORF">SAMN04488045_1831</name>
</gene>
<evidence type="ECO:0000313" key="1">
    <source>
        <dbReference type="EMBL" id="SEG09694.1"/>
    </source>
</evidence>
<keyword evidence="2" id="KW-1185">Reference proteome</keyword>
<dbReference type="Gene3D" id="3.40.630.30">
    <property type="match status" value="1"/>
</dbReference>
<dbReference type="EMBL" id="FNUZ01000002">
    <property type="protein sequence ID" value="SEG09694.1"/>
    <property type="molecule type" value="Genomic_DNA"/>
</dbReference>
<dbReference type="AlphaFoldDB" id="A0A1H5XD37"/>
<dbReference type="InterPro" id="IPR016181">
    <property type="entry name" value="Acyl_CoA_acyltransferase"/>
</dbReference>
<accession>A0A1H5XD37</accession>
<dbReference type="RefSeq" id="WP_103910122.1">
    <property type="nucleotide sequence ID" value="NZ_FNUZ01000002.1"/>
</dbReference>
<evidence type="ECO:0000313" key="2">
    <source>
        <dbReference type="Proteomes" id="UP000236752"/>
    </source>
</evidence>
<sequence>MTDPVISIEPLSDELMDAYLASGMERGKSGRFAVEWTFETNPAPFAVARFDSQIVGISGYIQSRMQFGSETGVAFQAVDSFVSESMRGKGIFTQLARAYDAHTTSSGGDLVWGFPNDNAAPAWFGKLDWHSHGQVPFLIKPLRAGFFSRKFRLPFDFPLTRARDQKLPPVTEVGEWGDALWDSVAPAIGVGTVRDRAFLNHRLFNGPQAGHYRVVASSDQAAPAIVATREAEKHGGRIAYVMEALGGASLEPLVMSELGHLASRGVELALAWSFPWSPNYRTLRKAGFMPLPERLRPIHIWFGSRPKSGLAAPADHQGQWYLSYLDSDTV</sequence>
<reference evidence="1 2" key="1">
    <citation type="submission" date="2016-10" db="EMBL/GenBank/DDBJ databases">
        <authorList>
            <person name="de Groot N.N."/>
        </authorList>
    </citation>
    <scope>NUCLEOTIDE SEQUENCE [LARGE SCALE GENOMIC DNA]</scope>
    <source>
        <strain evidence="1 2">DSM 26915</strain>
    </source>
</reference>
<proteinExistence type="predicted"/>
<dbReference type="OrthoDB" id="5570877at2"/>
<evidence type="ECO:0008006" key="3">
    <source>
        <dbReference type="Google" id="ProtNLM"/>
    </source>
</evidence>